<dbReference type="GO" id="GO:0003677">
    <property type="term" value="F:DNA binding"/>
    <property type="evidence" value="ECO:0007669"/>
    <property type="project" value="InterPro"/>
</dbReference>
<proteinExistence type="inferred from homology"/>
<sequence length="199" mass="22931">MIAISAPMQVLNEKLIKATINVAENDDQCAFQELFTHFFPGLLSFAQAYMKNKMFAEEVVEDVFIKLWENRKVLPAIKNLNYYLYVATKHAAINYLEKQRRKYHSFSLDEMDAAELHFRRTPEDMMISEQALLEIESIINTLPPKCRLIFRLVKEDGLRYKEVAELLNITAKTVENQMAIAVQKLTAQASQLLSLGQAQ</sequence>
<evidence type="ECO:0000256" key="2">
    <source>
        <dbReference type="ARBA" id="ARBA00023015"/>
    </source>
</evidence>
<evidence type="ECO:0000256" key="4">
    <source>
        <dbReference type="ARBA" id="ARBA00023163"/>
    </source>
</evidence>
<keyword evidence="2" id="KW-0805">Transcription regulation</keyword>
<evidence type="ECO:0000259" key="5">
    <source>
        <dbReference type="Pfam" id="PF04542"/>
    </source>
</evidence>
<evidence type="ECO:0000259" key="6">
    <source>
        <dbReference type="Pfam" id="PF08281"/>
    </source>
</evidence>
<dbReference type="NCBIfam" id="TIGR02937">
    <property type="entry name" value="sigma70-ECF"/>
    <property type="match status" value="1"/>
</dbReference>
<dbReference type="Gene3D" id="1.10.1740.10">
    <property type="match status" value="1"/>
</dbReference>
<dbReference type="SUPFAM" id="SSF88946">
    <property type="entry name" value="Sigma2 domain of RNA polymerase sigma factors"/>
    <property type="match status" value="1"/>
</dbReference>
<dbReference type="PANTHER" id="PTHR43133">
    <property type="entry name" value="RNA POLYMERASE ECF-TYPE SIGMA FACTO"/>
    <property type="match status" value="1"/>
</dbReference>
<keyword evidence="4" id="KW-0804">Transcription</keyword>
<evidence type="ECO:0000313" key="8">
    <source>
        <dbReference type="Proteomes" id="UP000186917"/>
    </source>
</evidence>
<dbReference type="Proteomes" id="UP000186917">
    <property type="component" value="Unassembled WGS sequence"/>
</dbReference>
<dbReference type="Pfam" id="PF04542">
    <property type="entry name" value="Sigma70_r2"/>
    <property type="match status" value="1"/>
</dbReference>
<dbReference type="EMBL" id="FTOR01000001">
    <property type="protein sequence ID" value="SIS63738.1"/>
    <property type="molecule type" value="Genomic_DNA"/>
</dbReference>
<gene>
    <name evidence="7" type="ORF">SAMN05421788_101353</name>
</gene>
<comment type="similarity">
    <text evidence="1">Belongs to the sigma-70 factor family. ECF subfamily.</text>
</comment>
<dbReference type="GO" id="GO:0016987">
    <property type="term" value="F:sigma factor activity"/>
    <property type="evidence" value="ECO:0007669"/>
    <property type="project" value="UniProtKB-KW"/>
</dbReference>
<dbReference type="Pfam" id="PF08281">
    <property type="entry name" value="Sigma70_r4_2"/>
    <property type="match status" value="1"/>
</dbReference>
<evidence type="ECO:0000256" key="3">
    <source>
        <dbReference type="ARBA" id="ARBA00023082"/>
    </source>
</evidence>
<dbReference type="PANTHER" id="PTHR43133:SF46">
    <property type="entry name" value="RNA POLYMERASE SIGMA-70 FACTOR ECF SUBFAMILY"/>
    <property type="match status" value="1"/>
</dbReference>
<dbReference type="Gene3D" id="1.10.10.10">
    <property type="entry name" value="Winged helix-like DNA-binding domain superfamily/Winged helix DNA-binding domain"/>
    <property type="match status" value="1"/>
</dbReference>
<dbReference type="InterPro" id="IPR013325">
    <property type="entry name" value="RNA_pol_sigma_r2"/>
</dbReference>
<accession>A0A1N7KQ69</accession>
<dbReference type="AlphaFoldDB" id="A0A1N7KQ69"/>
<dbReference type="SUPFAM" id="SSF88659">
    <property type="entry name" value="Sigma3 and sigma4 domains of RNA polymerase sigma factors"/>
    <property type="match status" value="1"/>
</dbReference>
<evidence type="ECO:0000313" key="7">
    <source>
        <dbReference type="EMBL" id="SIS63738.1"/>
    </source>
</evidence>
<dbReference type="CDD" id="cd06171">
    <property type="entry name" value="Sigma70_r4"/>
    <property type="match status" value="1"/>
</dbReference>
<keyword evidence="8" id="KW-1185">Reference proteome</keyword>
<reference evidence="8" key="1">
    <citation type="submission" date="2017-01" db="EMBL/GenBank/DDBJ databases">
        <authorList>
            <person name="Varghese N."/>
            <person name="Submissions S."/>
        </authorList>
    </citation>
    <scope>NUCLEOTIDE SEQUENCE [LARGE SCALE GENOMIC DNA]</scope>
    <source>
        <strain evidence="8">DSM 21054</strain>
    </source>
</reference>
<feature type="domain" description="RNA polymerase sigma-70 region 2" evidence="5">
    <location>
        <begin position="34"/>
        <end position="101"/>
    </location>
</feature>
<dbReference type="NCBIfam" id="TIGR02985">
    <property type="entry name" value="Sig70_bacteroi1"/>
    <property type="match status" value="1"/>
</dbReference>
<evidence type="ECO:0000256" key="1">
    <source>
        <dbReference type="ARBA" id="ARBA00010641"/>
    </source>
</evidence>
<dbReference type="InterPro" id="IPR014284">
    <property type="entry name" value="RNA_pol_sigma-70_dom"/>
</dbReference>
<dbReference type="InterPro" id="IPR036388">
    <property type="entry name" value="WH-like_DNA-bd_sf"/>
</dbReference>
<dbReference type="STRING" id="477680.SAMN05421788_101353"/>
<name>A0A1N7KQ69_9BACT</name>
<organism evidence="7 8">
    <name type="scientific">Filimonas lacunae</name>
    <dbReference type="NCBI Taxonomy" id="477680"/>
    <lineage>
        <taxon>Bacteria</taxon>
        <taxon>Pseudomonadati</taxon>
        <taxon>Bacteroidota</taxon>
        <taxon>Chitinophagia</taxon>
        <taxon>Chitinophagales</taxon>
        <taxon>Chitinophagaceae</taxon>
        <taxon>Filimonas</taxon>
    </lineage>
</organism>
<dbReference type="InterPro" id="IPR013249">
    <property type="entry name" value="RNA_pol_sigma70_r4_t2"/>
</dbReference>
<protein>
    <submittedName>
        <fullName evidence="7">RNA polymerase sigma-70 factor, ECF subfamily</fullName>
    </submittedName>
</protein>
<dbReference type="InterPro" id="IPR007627">
    <property type="entry name" value="RNA_pol_sigma70_r2"/>
</dbReference>
<dbReference type="GO" id="GO:0006352">
    <property type="term" value="P:DNA-templated transcription initiation"/>
    <property type="evidence" value="ECO:0007669"/>
    <property type="project" value="InterPro"/>
</dbReference>
<feature type="domain" description="RNA polymerase sigma factor 70 region 4 type 2" evidence="6">
    <location>
        <begin position="133"/>
        <end position="185"/>
    </location>
</feature>
<dbReference type="InterPro" id="IPR039425">
    <property type="entry name" value="RNA_pol_sigma-70-like"/>
</dbReference>
<keyword evidence="3" id="KW-0731">Sigma factor</keyword>
<dbReference type="InterPro" id="IPR013324">
    <property type="entry name" value="RNA_pol_sigma_r3/r4-like"/>
</dbReference>
<dbReference type="InterPro" id="IPR014327">
    <property type="entry name" value="RNA_pol_sigma70_bacteroid"/>
</dbReference>